<evidence type="ECO:0000313" key="1">
    <source>
        <dbReference type="EMBL" id="QHU08689.1"/>
    </source>
</evidence>
<organism evidence="1">
    <name type="scientific">viral metagenome</name>
    <dbReference type="NCBI Taxonomy" id="1070528"/>
    <lineage>
        <taxon>unclassified sequences</taxon>
        <taxon>metagenomes</taxon>
        <taxon>organismal metagenomes</taxon>
    </lineage>
</organism>
<sequence length="236" mass="26821">MELYNIVRHHLKGNIPDTFEILRCTENSGIYFIKVRHSSGRVCYTYTDVKPSNPWIRLREIKGNGPSASLKGTYDVIVPSCDGAVEESHNTIAVMKVRPDFLSEPTYVTLYDDSSDSPARCPVVYPLVSPERLSEESWMNRYDEMLISCVYDMSLTLEEKCEQAKEISYYCDAFKEGLCREMLEAKRSMDSAVDEETYVACINTLHLCISVARNIENLGQNLAPMLESMKIRCPGV</sequence>
<accession>A0A6C0JSZ9</accession>
<dbReference type="AlphaFoldDB" id="A0A6C0JSZ9"/>
<dbReference type="EMBL" id="MN740698">
    <property type="protein sequence ID" value="QHU08689.1"/>
    <property type="molecule type" value="Genomic_DNA"/>
</dbReference>
<protein>
    <submittedName>
        <fullName evidence="1">Uncharacterized protein</fullName>
    </submittedName>
</protein>
<name>A0A6C0JSZ9_9ZZZZ</name>
<reference evidence="1" key="1">
    <citation type="journal article" date="2020" name="Nature">
        <title>Giant virus diversity and host interactions through global metagenomics.</title>
        <authorList>
            <person name="Schulz F."/>
            <person name="Roux S."/>
            <person name="Paez-Espino D."/>
            <person name="Jungbluth S."/>
            <person name="Walsh D.A."/>
            <person name="Denef V.J."/>
            <person name="McMahon K.D."/>
            <person name="Konstantinidis K.T."/>
            <person name="Eloe-Fadrosh E.A."/>
            <person name="Kyrpides N.C."/>
            <person name="Woyke T."/>
        </authorList>
    </citation>
    <scope>NUCLEOTIDE SEQUENCE</scope>
    <source>
        <strain evidence="1">GVMAG-S-1063924-116</strain>
    </source>
</reference>
<proteinExistence type="predicted"/>